<evidence type="ECO:0000256" key="10">
    <source>
        <dbReference type="ARBA" id="ARBA00023224"/>
    </source>
</evidence>
<feature type="region of interest" description="Disordered" evidence="11">
    <location>
        <begin position="447"/>
        <end position="467"/>
    </location>
</feature>
<dbReference type="GO" id="GO:0007188">
    <property type="term" value="P:adenylate cyclase-modulating G protein-coupled receptor signaling pathway"/>
    <property type="evidence" value="ECO:0007669"/>
    <property type="project" value="TreeGrafter"/>
</dbReference>
<evidence type="ECO:0000313" key="15">
    <source>
        <dbReference type="EMBL" id="KPJ10295.1"/>
    </source>
</evidence>
<keyword evidence="6" id="KW-0297">G-protein coupled receptor</keyword>
<dbReference type="PANTHER" id="PTHR45620">
    <property type="entry name" value="PDF RECEPTOR-LIKE PROTEIN-RELATED"/>
    <property type="match status" value="1"/>
</dbReference>
<evidence type="ECO:0000259" key="13">
    <source>
        <dbReference type="PROSITE" id="PS50227"/>
    </source>
</evidence>
<dbReference type="PROSITE" id="PS00649">
    <property type="entry name" value="G_PROTEIN_RECEP_F2_1"/>
    <property type="match status" value="1"/>
</dbReference>
<feature type="domain" description="G-protein coupled receptors family 2 profile 1" evidence="13">
    <location>
        <begin position="21"/>
        <end position="93"/>
    </location>
</feature>
<evidence type="ECO:0000256" key="2">
    <source>
        <dbReference type="ARBA" id="ARBA00005314"/>
    </source>
</evidence>
<evidence type="ECO:0000256" key="8">
    <source>
        <dbReference type="ARBA" id="ARBA00023170"/>
    </source>
</evidence>
<dbReference type="InterPro" id="IPR017983">
    <property type="entry name" value="GPCR_2_secretin-like_CS"/>
</dbReference>
<comment type="similarity">
    <text evidence="2">Belongs to the G-protein coupled receptor 2 family.</text>
</comment>
<sequence>MSVKMRNISVEKLNNCMITTETTYCNATYDTFLCWPPTPAGEVVSQNCPPARLSDTSRFAFRRCGDSGLWLGRRPNESSVVGWTNYTPCFPPEVQTLLVKVYDDEKEAQLKFEIAQRTRYMEIVGFSISMLALIISLIIFSYYRSLRNNRTRIHKSLFCAMLVQVIIRLTVYIDQALIRSRQGDHLINGNFTIKGIDNMPYLCESSYVLLEYAITVMFMWMFIEGLYLHNVVTANALRERISYILYYATGWGIPFVVTVIWATMTALHYQREGLKTCWYGYNFSPLYWIVQGPRLAVIMINLIFLLNIMRVLIVKLRQSQSSEMEKVRKAVRAALVLLPLLGITNILNMTEAPPDSSVWNFGLWSYSTHFLRSFQGFFIALIYCFLNGEVRTVVKKHYDDYMSMRGGRRPARVSSSAERSRKESKIEGETSSWVQMRKLRWKRSSSKENKEISVTEMGPEINQEKEKKKNEIALAAPEQLETDGTVVNNKITTVAEINTST</sequence>
<dbReference type="PROSITE" id="PS00650">
    <property type="entry name" value="G_PROTEIN_RECEP_F2_2"/>
    <property type="match status" value="1"/>
</dbReference>
<dbReference type="GO" id="GO:0005886">
    <property type="term" value="C:plasma membrane"/>
    <property type="evidence" value="ECO:0007669"/>
    <property type="project" value="UniProtKB-SubCell"/>
</dbReference>
<dbReference type="InterPro" id="IPR000832">
    <property type="entry name" value="GPCR_2_secretin-like"/>
</dbReference>
<evidence type="ECO:0000256" key="9">
    <source>
        <dbReference type="ARBA" id="ARBA00023180"/>
    </source>
</evidence>
<dbReference type="SMART" id="SM00008">
    <property type="entry name" value="HormR"/>
    <property type="match status" value="1"/>
</dbReference>
<dbReference type="GO" id="GO:0007166">
    <property type="term" value="P:cell surface receptor signaling pathway"/>
    <property type="evidence" value="ECO:0007669"/>
    <property type="project" value="InterPro"/>
</dbReference>
<evidence type="ECO:0000256" key="7">
    <source>
        <dbReference type="ARBA" id="ARBA00023136"/>
    </source>
</evidence>
<feature type="transmembrane region" description="Helical" evidence="12">
    <location>
        <begin position="330"/>
        <end position="349"/>
    </location>
</feature>
<feature type="domain" description="G-protein coupled receptors family 2 profile 2" evidence="14">
    <location>
        <begin position="118"/>
        <end position="387"/>
    </location>
</feature>
<gene>
    <name evidence="15" type="ORF">RR48_08955</name>
</gene>
<feature type="transmembrane region" description="Helical" evidence="12">
    <location>
        <begin position="244"/>
        <end position="266"/>
    </location>
</feature>
<feature type="transmembrane region" description="Helical" evidence="12">
    <location>
        <begin position="369"/>
        <end position="386"/>
    </location>
</feature>
<dbReference type="Pfam" id="PF00002">
    <property type="entry name" value="7tm_2"/>
    <property type="match status" value="1"/>
</dbReference>
<dbReference type="SUPFAM" id="SSF111418">
    <property type="entry name" value="Hormone receptor domain"/>
    <property type="match status" value="1"/>
</dbReference>
<dbReference type="InterPro" id="IPR001879">
    <property type="entry name" value="GPCR_2_extracellular_dom"/>
</dbReference>
<keyword evidence="4 12" id="KW-0812">Transmembrane</keyword>
<comment type="subcellular location">
    <subcellularLocation>
        <location evidence="1">Cell membrane</location>
        <topology evidence="1">Multi-pass membrane protein</topology>
    </subcellularLocation>
</comment>
<accession>A0A194QZ92</accession>
<protein>
    <submittedName>
        <fullName evidence="15">PDF receptor</fullName>
    </submittedName>
</protein>
<dbReference type="FunCoup" id="A0A194QZ92">
    <property type="interactions" value="16"/>
</dbReference>
<feature type="transmembrane region" description="Helical" evidence="12">
    <location>
        <begin position="123"/>
        <end position="143"/>
    </location>
</feature>
<dbReference type="InterPro" id="IPR050332">
    <property type="entry name" value="GPCR_2"/>
</dbReference>
<evidence type="ECO:0000256" key="12">
    <source>
        <dbReference type="SAM" id="Phobius"/>
    </source>
</evidence>
<dbReference type="PRINTS" id="PR00249">
    <property type="entry name" value="GPCRSECRETIN"/>
</dbReference>
<dbReference type="InParanoid" id="A0A194QZ92"/>
<name>A0A194QZ92_PAPMA</name>
<feature type="transmembrane region" description="Helical" evidence="12">
    <location>
        <begin position="209"/>
        <end position="232"/>
    </location>
</feature>
<keyword evidence="8 15" id="KW-0675">Receptor</keyword>
<feature type="transmembrane region" description="Helical" evidence="12">
    <location>
        <begin position="286"/>
        <end position="309"/>
    </location>
</feature>
<reference evidence="15 16" key="1">
    <citation type="journal article" date="2015" name="Nat. Commun.">
        <title>Outbred genome sequencing and CRISPR/Cas9 gene editing in butterflies.</title>
        <authorList>
            <person name="Li X."/>
            <person name="Fan D."/>
            <person name="Zhang W."/>
            <person name="Liu G."/>
            <person name="Zhang L."/>
            <person name="Zhao L."/>
            <person name="Fang X."/>
            <person name="Chen L."/>
            <person name="Dong Y."/>
            <person name="Chen Y."/>
            <person name="Ding Y."/>
            <person name="Zhao R."/>
            <person name="Feng M."/>
            <person name="Zhu Y."/>
            <person name="Feng Y."/>
            <person name="Jiang X."/>
            <person name="Zhu D."/>
            <person name="Xiang H."/>
            <person name="Feng X."/>
            <person name="Li S."/>
            <person name="Wang J."/>
            <person name="Zhang G."/>
            <person name="Kronforst M.R."/>
            <person name="Wang W."/>
        </authorList>
    </citation>
    <scope>NUCLEOTIDE SEQUENCE [LARGE SCALE GENOMIC DNA]</scope>
    <source>
        <strain evidence="15">Ya'a_city_454_Pm</strain>
        <tissue evidence="15">Whole body</tissue>
    </source>
</reference>
<dbReference type="GO" id="GO:0008528">
    <property type="term" value="F:G protein-coupled peptide receptor activity"/>
    <property type="evidence" value="ECO:0007669"/>
    <property type="project" value="TreeGrafter"/>
</dbReference>
<dbReference type="STRING" id="76193.A0A194QZ92"/>
<dbReference type="Gene3D" id="4.10.1240.10">
    <property type="entry name" value="GPCR, family 2, extracellular hormone receptor domain"/>
    <property type="match status" value="1"/>
</dbReference>
<dbReference type="Proteomes" id="UP000053240">
    <property type="component" value="Unassembled WGS sequence"/>
</dbReference>
<dbReference type="Pfam" id="PF02793">
    <property type="entry name" value="HRM"/>
    <property type="match status" value="1"/>
</dbReference>
<keyword evidence="16" id="KW-1185">Reference proteome</keyword>
<dbReference type="EMBL" id="KQ460953">
    <property type="protein sequence ID" value="KPJ10295.1"/>
    <property type="molecule type" value="Genomic_DNA"/>
</dbReference>
<keyword evidence="5 12" id="KW-1133">Transmembrane helix</keyword>
<evidence type="ECO:0000256" key="3">
    <source>
        <dbReference type="ARBA" id="ARBA00022475"/>
    </source>
</evidence>
<keyword evidence="10" id="KW-0807">Transducer</keyword>
<evidence type="ECO:0000256" key="5">
    <source>
        <dbReference type="ARBA" id="ARBA00022989"/>
    </source>
</evidence>
<feature type="compositionally biased region" description="Basic and acidic residues" evidence="11">
    <location>
        <begin position="418"/>
        <end position="427"/>
    </location>
</feature>
<proteinExistence type="inferred from homology"/>
<dbReference type="Gene3D" id="1.20.1070.10">
    <property type="entry name" value="Rhodopsin 7-helix transmembrane proteins"/>
    <property type="match status" value="1"/>
</dbReference>
<dbReference type="InterPro" id="IPR017981">
    <property type="entry name" value="GPCR_2-like_7TM"/>
</dbReference>
<evidence type="ECO:0000256" key="4">
    <source>
        <dbReference type="ARBA" id="ARBA00022692"/>
    </source>
</evidence>
<evidence type="ECO:0000256" key="6">
    <source>
        <dbReference type="ARBA" id="ARBA00023040"/>
    </source>
</evidence>
<organism evidence="15 16">
    <name type="scientific">Papilio machaon</name>
    <name type="common">Old World swallowtail butterfly</name>
    <dbReference type="NCBI Taxonomy" id="76193"/>
    <lineage>
        <taxon>Eukaryota</taxon>
        <taxon>Metazoa</taxon>
        <taxon>Ecdysozoa</taxon>
        <taxon>Arthropoda</taxon>
        <taxon>Hexapoda</taxon>
        <taxon>Insecta</taxon>
        <taxon>Pterygota</taxon>
        <taxon>Neoptera</taxon>
        <taxon>Endopterygota</taxon>
        <taxon>Lepidoptera</taxon>
        <taxon>Glossata</taxon>
        <taxon>Ditrysia</taxon>
        <taxon>Papilionoidea</taxon>
        <taxon>Papilionidae</taxon>
        <taxon>Papilioninae</taxon>
        <taxon>Papilio</taxon>
    </lineage>
</organism>
<keyword evidence="3" id="KW-1003">Cell membrane</keyword>
<dbReference type="PROSITE" id="PS50261">
    <property type="entry name" value="G_PROTEIN_RECEP_F2_4"/>
    <property type="match status" value="1"/>
</dbReference>
<evidence type="ECO:0000256" key="11">
    <source>
        <dbReference type="SAM" id="MobiDB-lite"/>
    </source>
</evidence>
<evidence type="ECO:0000259" key="14">
    <source>
        <dbReference type="PROSITE" id="PS50261"/>
    </source>
</evidence>
<evidence type="ECO:0000256" key="1">
    <source>
        <dbReference type="ARBA" id="ARBA00004651"/>
    </source>
</evidence>
<dbReference type="AlphaFoldDB" id="A0A194QZ92"/>
<dbReference type="PROSITE" id="PS50227">
    <property type="entry name" value="G_PROTEIN_RECEP_F2_3"/>
    <property type="match status" value="1"/>
</dbReference>
<feature type="region of interest" description="Disordered" evidence="11">
    <location>
        <begin position="407"/>
        <end position="427"/>
    </location>
</feature>
<dbReference type="PANTHER" id="PTHR45620:SF17">
    <property type="entry name" value="PDF RECEPTOR"/>
    <property type="match status" value="1"/>
</dbReference>
<keyword evidence="9" id="KW-0325">Glycoprotein</keyword>
<evidence type="ECO:0000313" key="16">
    <source>
        <dbReference type="Proteomes" id="UP000053240"/>
    </source>
</evidence>
<feature type="transmembrane region" description="Helical" evidence="12">
    <location>
        <begin position="155"/>
        <end position="173"/>
    </location>
</feature>
<dbReference type="InterPro" id="IPR036445">
    <property type="entry name" value="GPCR_2_extracell_dom_sf"/>
</dbReference>
<keyword evidence="7 12" id="KW-0472">Membrane</keyword>